<evidence type="ECO:0000313" key="1">
    <source>
        <dbReference type="EMBL" id="APM37976.1"/>
    </source>
</evidence>
<dbReference type="OrthoDB" id="1798430at2"/>
<protein>
    <submittedName>
        <fullName evidence="1">Uncharacterized protein</fullName>
    </submittedName>
</protein>
<gene>
    <name evidence="1" type="ORF">BS101_04125</name>
</gene>
<proteinExistence type="predicted"/>
<dbReference type="Proteomes" id="UP000184604">
    <property type="component" value="Chromosome"/>
</dbReference>
<name>A0A1L5F4M8_CLOKL</name>
<evidence type="ECO:0000313" key="2">
    <source>
        <dbReference type="Proteomes" id="UP000184604"/>
    </source>
</evidence>
<accession>A0A1L5F4M8</accession>
<organism evidence="1 2">
    <name type="scientific">Clostridium kluyveri</name>
    <dbReference type="NCBI Taxonomy" id="1534"/>
    <lineage>
        <taxon>Bacteria</taxon>
        <taxon>Bacillati</taxon>
        <taxon>Bacillota</taxon>
        <taxon>Clostridia</taxon>
        <taxon>Eubacteriales</taxon>
        <taxon>Clostridiaceae</taxon>
        <taxon>Clostridium</taxon>
    </lineage>
</organism>
<dbReference type="EMBL" id="CP018335">
    <property type="protein sequence ID" value="APM37976.1"/>
    <property type="molecule type" value="Genomic_DNA"/>
</dbReference>
<dbReference type="Pfam" id="PF20317">
    <property type="entry name" value="HTH_60"/>
    <property type="match status" value="1"/>
</dbReference>
<reference evidence="1 2" key="1">
    <citation type="submission" date="2016-12" db="EMBL/GenBank/DDBJ databases">
        <title>Complete genome sequence of Clostridium kluyveri JZZ isolated from the pit mud of a Chinese flavor liquor-making factory.</title>
        <authorList>
            <person name="Wang Y."/>
        </authorList>
    </citation>
    <scope>NUCLEOTIDE SEQUENCE [LARGE SCALE GENOMIC DNA]</scope>
    <source>
        <strain evidence="1 2">JZZ</strain>
    </source>
</reference>
<dbReference type="InterPro" id="IPR046930">
    <property type="entry name" value="HTH_60"/>
</dbReference>
<sequence>MAEEIQAIGNKDIEETINTLKKDYGMSTECLSHLLRGKSDGDKIEIPAGFEEKRSFTNLIFMLDTLSKEEPDFKFKAFLEVLIEVHKISADTIAKFAKIPTQYVLDFMIDSSTVPIEIKYRLASVIMVLRFIFKTVEPKI</sequence>
<dbReference type="AlphaFoldDB" id="A0A1L5F4M8"/>
<dbReference type="RefSeq" id="WP_073537672.1">
    <property type="nucleotide sequence ID" value="NZ_CP018335.1"/>
</dbReference>